<sequence>VPAAWADRRPPVSGSGIGKPKPTTNQNTTGLVNILPGWPHRAAVARSGIVPDGIQ</sequence>
<proteinExistence type="predicted"/>
<protein>
    <submittedName>
        <fullName evidence="2">Uncharacterized protein</fullName>
    </submittedName>
</protein>
<reference evidence="2" key="1">
    <citation type="submission" date="2018-05" db="EMBL/GenBank/DDBJ databases">
        <authorList>
            <person name="Lanie J.A."/>
            <person name="Ng W.-L."/>
            <person name="Kazmierczak K.M."/>
            <person name="Andrzejewski T.M."/>
            <person name="Davidsen T.M."/>
            <person name="Wayne K.J."/>
            <person name="Tettelin H."/>
            <person name="Glass J.I."/>
            <person name="Rusch D."/>
            <person name="Podicherti R."/>
            <person name="Tsui H.-C.T."/>
            <person name="Winkler M.E."/>
        </authorList>
    </citation>
    <scope>NUCLEOTIDE SEQUENCE</scope>
</reference>
<dbReference type="AlphaFoldDB" id="A0A381TBE8"/>
<feature type="compositionally biased region" description="Basic and acidic residues" evidence="1">
    <location>
        <begin position="1"/>
        <end position="10"/>
    </location>
</feature>
<feature type="region of interest" description="Disordered" evidence="1">
    <location>
        <begin position="1"/>
        <end position="29"/>
    </location>
</feature>
<organism evidence="2">
    <name type="scientific">marine metagenome</name>
    <dbReference type="NCBI Taxonomy" id="408172"/>
    <lineage>
        <taxon>unclassified sequences</taxon>
        <taxon>metagenomes</taxon>
        <taxon>ecological metagenomes</taxon>
    </lineage>
</organism>
<accession>A0A381TBE8</accession>
<feature type="non-terminal residue" evidence="2">
    <location>
        <position position="1"/>
    </location>
</feature>
<evidence type="ECO:0000313" key="2">
    <source>
        <dbReference type="EMBL" id="SVA13472.1"/>
    </source>
</evidence>
<gene>
    <name evidence="2" type="ORF">METZ01_LOCUS66326</name>
</gene>
<name>A0A381TBE8_9ZZZZ</name>
<dbReference type="EMBL" id="UINC01004324">
    <property type="protein sequence ID" value="SVA13472.1"/>
    <property type="molecule type" value="Genomic_DNA"/>
</dbReference>
<evidence type="ECO:0000256" key="1">
    <source>
        <dbReference type="SAM" id="MobiDB-lite"/>
    </source>
</evidence>